<dbReference type="RefSeq" id="WP_017679990.1">
    <property type="nucleotide sequence ID" value="NZ_CP023714.1"/>
</dbReference>
<dbReference type="SUPFAM" id="SSF51735">
    <property type="entry name" value="NAD(P)-binding Rossmann-fold domains"/>
    <property type="match status" value="1"/>
</dbReference>
<comment type="similarity">
    <text evidence="1">Belongs to the short-chain dehydrogenases/reductases (SDR) family.</text>
</comment>
<name>A0A098BN17_9NOCA</name>
<dbReference type="OrthoDB" id="5173603at2"/>
<dbReference type="FunFam" id="3.40.50.720:FF:000084">
    <property type="entry name" value="Short-chain dehydrogenase reductase"/>
    <property type="match status" value="1"/>
</dbReference>
<evidence type="ECO:0000313" key="5">
    <source>
        <dbReference type="Proteomes" id="UP000042997"/>
    </source>
</evidence>
<dbReference type="NCBIfam" id="NF009467">
    <property type="entry name" value="PRK12826.1-3"/>
    <property type="match status" value="1"/>
</dbReference>
<evidence type="ECO:0000256" key="3">
    <source>
        <dbReference type="ARBA" id="ARBA00023027"/>
    </source>
</evidence>
<dbReference type="PRINTS" id="PR00081">
    <property type="entry name" value="GDHRDH"/>
</dbReference>
<dbReference type="InterPro" id="IPR020904">
    <property type="entry name" value="Sc_DH/Rdtase_CS"/>
</dbReference>
<dbReference type="Proteomes" id="UP000042997">
    <property type="component" value="Unassembled WGS sequence"/>
</dbReference>
<dbReference type="InterPro" id="IPR023985">
    <property type="entry name" value="SDR_subfam_1"/>
</dbReference>
<dbReference type="Pfam" id="PF13561">
    <property type="entry name" value="adh_short_C2"/>
    <property type="match status" value="1"/>
</dbReference>
<dbReference type="NCBIfam" id="TIGR03971">
    <property type="entry name" value="SDR_subfam_1"/>
    <property type="match status" value="1"/>
</dbReference>
<proteinExistence type="inferred from homology"/>
<protein>
    <submittedName>
        <fullName evidence="4">Putative enzyme</fullName>
        <ecNumber evidence="4">1.-.-.-</ecNumber>
    </submittedName>
</protein>
<evidence type="ECO:0000256" key="2">
    <source>
        <dbReference type="ARBA" id="ARBA00023002"/>
    </source>
</evidence>
<reference evidence="4 5" key="1">
    <citation type="journal article" date="2014" name="Genome Announc.">
        <title>Draft Genome Sequence of Propane- and Butane-Oxidizing Actinobacterium Rhodococcus ruber IEGM 231.</title>
        <authorList>
            <person name="Ivshina I.B."/>
            <person name="Kuyukina M.S."/>
            <person name="Krivoruchko A.V."/>
            <person name="Barbe V."/>
            <person name="Fischer C."/>
        </authorList>
    </citation>
    <scope>NUCLEOTIDE SEQUENCE [LARGE SCALE GENOMIC DNA]</scope>
</reference>
<dbReference type="PANTHER" id="PTHR24321:SF8">
    <property type="entry name" value="ESTRADIOL 17-BETA-DEHYDROGENASE 8-RELATED"/>
    <property type="match status" value="1"/>
</dbReference>
<dbReference type="InterPro" id="IPR036291">
    <property type="entry name" value="NAD(P)-bd_dom_sf"/>
</dbReference>
<keyword evidence="2 4" id="KW-0560">Oxidoreductase</keyword>
<gene>
    <name evidence="4" type="ORF">RHRU231_450278</name>
</gene>
<dbReference type="GO" id="GO:0016491">
    <property type="term" value="F:oxidoreductase activity"/>
    <property type="evidence" value="ECO:0007669"/>
    <property type="project" value="UniProtKB-KW"/>
</dbReference>
<accession>A0A098BN17</accession>
<dbReference type="EC" id="1.-.-.-" evidence="4"/>
<dbReference type="Gene3D" id="3.40.50.720">
    <property type="entry name" value="NAD(P)-binding Rossmann-like Domain"/>
    <property type="match status" value="1"/>
</dbReference>
<dbReference type="PANTHER" id="PTHR24321">
    <property type="entry name" value="DEHYDROGENASES, SHORT CHAIN"/>
    <property type="match status" value="1"/>
</dbReference>
<evidence type="ECO:0000256" key="1">
    <source>
        <dbReference type="ARBA" id="ARBA00006484"/>
    </source>
</evidence>
<dbReference type="eggNOG" id="COG1028">
    <property type="taxonomic scope" value="Bacteria"/>
</dbReference>
<sequence>MGEFDGRVVFITGIARGQGRNHAIRFAREGASIIGVDIAGPVSAYNTYAPVTEADFHETVQLVEAEGAKIHARIADVRDSATLQAVVDEGVAQFGRLDVVVANAGICNWNRFWEMPDEQFEELIDINLTGVFKTLKAATPAMIEAGNGGSIVVVSSVAGLKAMPGQANYAAAKFGLVGLTQTAAKELGEYRIRVNSIHPYGVNTPMGTDQGALKMFEKYPHWLPSFAPILTEKPIADVDDITEAVLFLASDRARTITGSQMALDQGNSKV</sequence>
<dbReference type="PROSITE" id="PS00061">
    <property type="entry name" value="ADH_SHORT"/>
    <property type="match status" value="1"/>
</dbReference>
<dbReference type="AlphaFoldDB" id="A0A098BN17"/>
<dbReference type="InterPro" id="IPR002347">
    <property type="entry name" value="SDR_fam"/>
</dbReference>
<dbReference type="CDD" id="cd05233">
    <property type="entry name" value="SDR_c"/>
    <property type="match status" value="1"/>
</dbReference>
<keyword evidence="3" id="KW-0520">NAD</keyword>
<dbReference type="EMBL" id="CCSD01000056">
    <property type="protein sequence ID" value="CDZ89111.1"/>
    <property type="molecule type" value="Genomic_DNA"/>
</dbReference>
<evidence type="ECO:0000313" key="4">
    <source>
        <dbReference type="EMBL" id="CDZ89111.1"/>
    </source>
</evidence>
<dbReference type="PRINTS" id="PR00080">
    <property type="entry name" value="SDRFAMILY"/>
</dbReference>
<organism evidence="4 5">
    <name type="scientific">Rhodococcus ruber</name>
    <dbReference type="NCBI Taxonomy" id="1830"/>
    <lineage>
        <taxon>Bacteria</taxon>
        <taxon>Bacillati</taxon>
        <taxon>Actinomycetota</taxon>
        <taxon>Actinomycetes</taxon>
        <taxon>Mycobacteriales</taxon>
        <taxon>Nocardiaceae</taxon>
        <taxon>Rhodococcus</taxon>
    </lineage>
</organism>